<sequence length="254" mass="28151">MFSRLALRLPARLPARRVSTTCPRQSDALFVHRDTPYNNPKACTNRLSALKQIAFEFNADNLTRAKAIIARYPPQYKKAAVIPLLDLGQRQNKGWTSISVMNYVAKLLEMPPMRVYEVATFYTMFNREPIGENFVQVCTTTPCMLRGSTDILNTVCNHLGGIHPGQTTKDGKFTVVEVECQGACSNAPMMVVGDDFYEDLTPESTKRILDAFAKGEKPKTGPQSGRQTSENSAGLTALTTKPYGPGEFCSPEFQ</sequence>
<keyword evidence="3" id="KW-0479">Metal-binding</keyword>
<proteinExistence type="inferred from homology"/>
<dbReference type="GO" id="GO:0098796">
    <property type="term" value="C:membrane protein complex"/>
    <property type="evidence" value="ECO:0007669"/>
    <property type="project" value="UniProtKB-ARBA"/>
</dbReference>
<reference evidence="10" key="1">
    <citation type="submission" date="2020-11" db="EMBL/GenBank/DDBJ databases">
        <title>Adaptations for nitrogen fixation in a non-lichenized fungal sporocarp promotes dispersal by wood-feeding termites.</title>
        <authorList>
            <consortium name="DOE Joint Genome Institute"/>
            <person name="Koch R.A."/>
            <person name="Yoon G."/>
            <person name="Arayal U."/>
            <person name="Lail K."/>
            <person name="Amirebrahimi M."/>
            <person name="Labutti K."/>
            <person name="Lipzen A."/>
            <person name="Riley R."/>
            <person name="Barry K."/>
            <person name="Henrissat B."/>
            <person name="Grigoriev I.V."/>
            <person name="Herr J.R."/>
            <person name="Aime M.C."/>
        </authorList>
    </citation>
    <scope>NUCLEOTIDE SEQUENCE</scope>
    <source>
        <strain evidence="10">MCA 3950</strain>
    </source>
</reference>
<dbReference type="SUPFAM" id="SSF52833">
    <property type="entry name" value="Thioredoxin-like"/>
    <property type="match status" value="1"/>
</dbReference>
<keyword evidence="6" id="KW-0411">Iron-sulfur</keyword>
<gene>
    <name evidence="10" type="ORF">BT62DRAFT_1015670</name>
</gene>
<keyword evidence="2" id="KW-0001">2Fe-2S</keyword>
<dbReference type="Gene3D" id="3.40.30.10">
    <property type="entry name" value="Glutaredoxin"/>
    <property type="match status" value="1"/>
</dbReference>
<dbReference type="GeneID" id="66100520"/>
<dbReference type="GO" id="GO:0006120">
    <property type="term" value="P:mitochondrial electron transport, NADH to ubiquinone"/>
    <property type="evidence" value="ECO:0007669"/>
    <property type="project" value="UniProtKB-ARBA"/>
</dbReference>
<dbReference type="Gene3D" id="1.10.10.1590">
    <property type="entry name" value="NADH-quinone oxidoreductase subunit E"/>
    <property type="match status" value="1"/>
</dbReference>
<dbReference type="GO" id="GO:0008137">
    <property type="term" value="F:NADH dehydrogenase (ubiquinone) activity"/>
    <property type="evidence" value="ECO:0007669"/>
    <property type="project" value="UniProtKB-ARBA"/>
</dbReference>
<keyword evidence="11" id="KW-1185">Reference proteome</keyword>
<dbReference type="InterPro" id="IPR042128">
    <property type="entry name" value="NuoE_dom"/>
</dbReference>
<comment type="similarity">
    <text evidence="1">Belongs to the complex I 24 kDa subunit family.</text>
</comment>
<dbReference type="Proteomes" id="UP000812287">
    <property type="component" value="Unassembled WGS sequence"/>
</dbReference>
<dbReference type="PANTHER" id="PTHR10371">
    <property type="entry name" value="NADH DEHYDROGENASE UBIQUINONE FLAVOPROTEIN 2, MITOCHONDRIAL"/>
    <property type="match status" value="1"/>
</dbReference>
<feature type="compositionally biased region" description="Polar residues" evidence="9">
    <location>
        <begin position="221"/>
        <end position="239"/>
    </location>
</feature>
<dbReference type="GO" id="GO:0046872">
    <property type="term" value="F:metal ion binding"/>
    <property type="evidence" value="ECO:0007669"/>
    <property type="project" value="UniProtKB-KW"/>
</dbReference>
<dbReference type="GO" id="GO:1902494">
    <property type="term" value="C:catalytic complex"/>
    <property type="evidence" value="ECO:0007669"/>
    <property type="project" value="UniProtKB-ARBA"/>
</dbReference>
<dbReference type="GO" id="GO:0051537">
    <property type="term" value="F:2 iron, 2 sulfur cluster binding"/>
    <property type="evidence" value="ECO:0007669"/>
    <property type="project" value="UniProtKB-KW"/>
</dbReference>
<dbReference type="InterPro" id="IPR002023">
    <property type="entry name" value="NuoE-like"/>
</dbReference>
<dbReference type="InterPro" id="IPR036249">
    <property type="entry name" value="Thioredoxin-like_sf"/>
</dbReference>
<dbReference type="GO" id="GO:0016491">
    <property type="term" value="F:oxidoreductase activity"/>
    <property type="evidence" value="ECO:0007669"/>
    <property type="project" value="InterPro"/>
</dbReference>
<organism evidence="10 11">
    <name type="scientific">Guyanagaster necrorhizus</name>
    <dbReference type="NCBI Taxonomy" id="856835"/>
    <lineage>
        <taxon>Eukaryota</taxon>
        <taxon>Fungi</taxon>
        <taxon>Dikarya</taxon>
        <taxon>Basidiomycota</taxon>
        <taxon>Agaricomycotina</taxon>
        <taxon>Agaricomycetes</taxon>
        <taxon>Agaricomycetidae</taxon>
        <taxon>Agaricales</taxon>
        <taxon>Marasmiineae</taxon>
        <taxon>Physalacriaceae</taxon>
        <taxon>Guyanagaster</taxon>
    </lineage>
</organism>
<keyword evidence="7" id="KW-0520">NAD</keyword>
<evidence type="ECO:0000256" key="4">
    <source>
        <dbReference type="ARBA" id="ARBA00022967"/>
    </source>
</evidence>
<comment type="cofactor">
    <cofactor evidence="8">
        <name>[2Fe-2S] cluster</name>
        <dbReference type="ChEBI" id="CHEBI:190135"/>
    </cofactor>
</comment>
<dbReference type="CDD" id="cd03064">
    <property type="entry name" value="TRX_Fd_NuoE"/>
    <property type="match status" value="1"/>
</dbReference>
<evidence type="ECO:0000256" key="8">
    <source>
        <dbReference type="ARBA" id="ARBA00034078"/>
    </source>
</evidence>
<dbReference type="GO" id="GO:0005743">
    <property type="term" value="C:mitochondrial inner membrane"/>
    <property type="evidence" value="ECO:0007669"/>
    <property type="project" value="UniProtKB-ARBA"/>
</dbReference>
<name>A0A9P7W7H3_9AGAR</name>
<dbReference type="AlphaFoldDB" id="A0A9P7W7H3"/>
<dbReference type="InterPro" id="IPR041921">
    <property type="entry name" value="NuoE_N"/>
</dbReference>
<evidence type="ECO:0000256" key="9">
    <source>
        <dbReference type="SAM" id="MobiDB-lite"/>
    </source>
</evidence>
<keyword evidence="5" id="KW-0408">Iron</keyword>
<dbReference type="OrthoDB" id="10254187at2759"/>
<evidence type="ECO:0000256" key="1">
    <source>
        <dbReference type="ARBA" id="ARBA00010643"/>
    </source>
</evidence>
<feature type="region of interest" description="Disordered" evidence="9">
    <location>
        <begin position="213"/>
        <end position="254"/>
    </location>
</feature>
<comment type="caution">
    <text evidence="10">The sequence shown here is derived from an EMBL/GenBank/DDBJ whole genome shotgun (WGS) entry which is preliminary data.</text>
</comment>
<keyword evidence="4" id="KW-1278">Translocase</keyword>
<dbReference type="FunFam" id="3.40.30.10:FF:000022">
    <property type="entry name" value="NADH dehydrogenase flavoprotein 2, mitochondrial"/>
    <property type="match status" value="1"/>
</dbReference>
<evidence type="ECO:0000256" key="3">
    <source>
        <dbReference type="ARBA" id="ARBA00022723"/>
    </source>
</evidence>
<protein>
    <submittedName>
        <fullName evidence="10">Uncharacterized protein</fullName>
    </submittedName>
</protein>
<accession>A0A9P7W7H3</accession>
<evidence type="ECO:0000256" key="5">
    <source>
        <dbReference type="ARBA" id="ARBA00023004"/>
    </source>
</evidence>
<dbReference type="PROSITE" id="PS01099">
    <property type="entry name" value="COMPLEX1_24K"/>
    <property type="match status" value="1"/>
</dbReference>
<dbReference type="FunFam" id="1.10.10.1590:FF:000001">
    <property type="entry name" value="NADH-quinone oxidoreductase subunit E"/>
    <property type="match status" value="1"/>
</dbReference>
<evidence type="ECO:0000313" key="10">
    <source>
        <dbReference type="EMBL" id="KAG7452711.1"/>
    </source>
</evidence>
<dbReference type="PANTHER" id="PTHR10371:SF3">
    <property type="entry name" value="NADH DEHYDROGENASE [UBIQUINONE] FLAVOPROTEIN 2, MITOCHONDRIAL"/>
    <property type="match status" value="1"/>
</dbReference>
<evidence type="ECO:0000313" key="11">
    <source>
        <dbReference type="Proteomes" id="UP000812287"/>
    </source>
</evidence>
<dbReference type="RefSeq" id="XP_043046211.1">
    <property type="nucleotide sequence ID" value="XM_043178233.1"/>
</dbReference>
<evidence type="ECO:0000256" key="6">
    <source>
        <dbReference type="ARBA" id="ARBA00023014"/>
    </source>
</evidence>
<dbReference type="NCBIfam" id="TIGR01958">
    <property type="entry name" value="nuoE_fam"/>
    <property type="match status" value="1"/>
</dbReference>
<dbReference type="Pfam" id="PF01257">
    <property type="entry name" value="2Fe-2S_thioredx"/>
    <property type="match status" value="1"/>
</dbReference>
<evidence type="ECO:0000256" key="2">
    <source>
        <dbReference type="ARBA" id="ARBA00022714"/>
    </source>
</evidence>
<dbReference type="EMBL" id="MU250523">
    <property type="protein sequence ID" value="KAG7452711.1"/>
    <property type="molecule type" value="Genomic_DNA"/>
</dbReference>
<evidence type="ECO:0000256" key="7">
    <source>
        <dbReference type="ARBA" id="ARBA00023027"/>
    </source>
</evidence>